<evidence type="ECO:0000256" key="3">
    <source>
        <dbReference type="ARBA" id="ARBA00022692"/>
    </source>
</evidence>
<evidence type="ECO:0000256" key="4">
    <source>
        <dbReference type="ARBA" id="ARBA00022989"/>
    </source>
</evidence>
<dbReference type="InterPro" id="IPR019476">
    <property type="entry name" value="T4SS_TraD_DNA-bd"/>
</dbReference>
<gene>
    <name evidence="8" type="ORF">I8J31_05810</name>
</gene>
<organism evidence="8 9">
    <name type="scientific">Marinomonas transparens</name>
    <dbReference type="NCBI Taxonomy" id="2795388"/>
    <lineage>
        <taxon>Bacteria</taxon>
        <taxon>Pseudomonadati</taxon>
        <taxon>Pseudomonadota</taxon>
        <taxon>Gammaproteobacteria</taxon>
        <taxon>Oceanospirillales</taxon>
        <taxon>Oceanospirillaceae</taxon>
        <taxon>Marinomonas</taxon>
    </lineage>
</organism>
<dbReference type="InterPro" id="IPR027417">
    <property type="entry name" value="P-loop_NTPase"/>
</dbReference>
<feature type="transmembrane region" description="Helical" evidence="6">
    <location>
        <begin position="79"/>
        <end position="99"/>
    </location>
</feature>
<keyword evidence="4 6" id="KW-1133">Transmembrane helix</keyword>
<dbReference type="AlphaFoldDB" id="A0A934JML5"/>
<evidence type="ECO:0000259" key="7">
    <source>
        <dbReference type="Pfam" id="PF10412"/>
    </source>
</evidence>
<dbReference type="GO" id="GO:0005886">
    <property type="term" value="C:plasma membrane"/>
    <property type="evidence" value="ECO:0007669"/>
    <property type="project" value="UniProtKB-SubCell"/>
</dbReference>
<evidence type="ECO:0000256" key="1">
    <source>
        <dbReference type="ARBA" id="ARBA00004651"/>
    </source>
</evidence>
<keyword evidence="8" id="KW-0238">DNA-binding</keyword>
<evidence type="ECO:0000313" key="9">
    <source>
        <dbReference type="Proteomes" id="UP000628710"/>
    </source>
</evidence>
<accession>A0A934JML5</accession>
<dbReference type="Proteomes" id="UP000628710">
    <property type="component" value="Unassembled WGS sequence"/>
</dbReference>
<dbReference type="EMBL" id="JAEMNX010000003">
    <property type="protein sequence ID" value="MBJ7537193.1"/>
    <property type="molecule type" value="Genomic_DNA"/>
</dbReference>
<dbReference type="PANTHER" id="PTHR37937:SF1">
    <property type="entry name" value="CONJUGATIVE TRANSFER: DNA TRANSPORT"/>
    <property type="match status" value="1"/>
</dbReference>
<dbReference type="InterPro" id="IPR051539">
    <property type="entry name" value="T4SS-coupling_protein"/>
</dbReference>
<protein>
    <submittedName>
        <fullName evidence="8">Type IV secretion system DNA-binding domain-containing protein</fullName>
    </submittedName>
</protein>
<dbReference type="RefSeq" id="WP_199467329.1">
    <property type="nucleotide sequence ID" value="NZ_JAEMNX010000003.1"/>
</dbReference>
<comment type="subcellular location">
    <subcellularLocation>
        <location evidence="1">Cell membrane</location>
        <topology evidence="1">Multi-pass membrane protein</topology>
    </subcellularLocation>
</comment>
<keyword evidence="5 6" id="KW-0472">Membrane</keyword>
<dbReference type="Gene3D" id="3.40.50.300">
    <property type="entry name" value="P-loop containing nucleotide triphosphate hydrolases"/>
    <property type="match status" value="2"/>
</dbReference>
<dbReference type="SUPFAM" id="SSF52540">
    <property type="entry name" value="P-loop containing nucleoside triphosphate hydrolases"/>
    <property type="match status" value="1"/>
</dbReference>
<evidence type="ECO:0000256" key="5">
    <source>
        <dbReference type="ARBA" id="ARBA00023136"/>
    </source>
</evidence>
<keyword evidence="9" id="KW-1185">Reference proteome</keyword>
<dbReference type="GO" id="GO:0003677">
    <property type="term" value="F:DNA binding"/>
    <property type="evidence" value="ECO:0007669"/>
    <property type="project" value="UniProtKB-KW"/>
</dbReference>
<proteinExistence type="predicted"/>
<feature type="domain" description="Type IV secretion system coupling protein TraD DNA-binding" evidence="7">
    <location>
        <begin position="154"/>
        <end position="488"/>
    </location>
</feature>
<keyword evidence="3 6" id="KW-0812">Transmembrane</keyword>
<reference evidence="8" key="1">
    <citation type="submission" date="2020-12" db="EMBL/GenBank/DDBJ databases">
        <title>Marinomonas arctica sp. nov., a psychrotolerant bacterium isolated from the Arctic.</title>
        <authorList>
            <person name="Zhang Y."/>
        </authorList>
    </citation>
    <scope>NUCLEOTIDE SEQUENCE</scope>
    <source>
        <strain evidence="8">C1424</strain>
    </source>
</reference>
<name>A0A934JML5_9GAMM</name>
<dbReference type="CDD" id="cd01120">
    <property type="entry name" value="RecA-like_superfamily"/>
    <property type="match status" value="1"/>
</dbReference>
<keyword evidence="2" id="KW-1003">Cell membrane</keyword>
<dbReference type="Pfam" id="PF10412">
    <property type="entry name" value="TrwB_AAD_bind"/>
    <property type="match status" value="1"/>
</dbReference>
<dbReference type="CDD" id="cd01127">
    <property type="entry name" value="TrwB_TraG_TraD_VirD4"/>
    <property type="match status" value="1"/>
</dbReference>
<evidence type="ECO:0000256" key="2">
    <source>
        <dbReference type="ARBA" id="ARBA00022475"/>
    </source>
</evidence>
<dbReference type="PANTHER" id="PTHR37937">
    <property type="entry name" value="CONJUGATIVE TRANSFER: DNA TRANSPORT"/>
    <property type="match status" value="1"/>
</dbReference>
<feature type="transmembrane region" description="Helical" evidence="6">
    <location>
        <begin position="12"/>
        <end position="38"/>
    </location>
</feature>
<evidence type="ECO:0000313" key="8">
    <source>
        <dbReference type="EMBL" id="MBJ7537193.1"/>
    </source>
</evidence>
<sequence>MRLTPNQKTQDWEGILILFGITFFFSYCLQILFTWNWISGWGDFLDHSKFFISLIKHLLKIGSGSDWNYYWGWLEKNNLYFHFYLHLLVPFLISLFLSYKLTKKACWNYGGKDLSHHIEGNKLYTAHKAIKSAKKCAKKTVKSEGRKSRGVKIHPEICITKKIEQSNIGIFGTTGVGKTTVILPIIYQAIQSGERAFIFDKKREFTPYFLDKRAILIAPWDKRSRPWGIGKDVRNNEDAKTVADNLIPMSNSHDQMWIYGARLIFAGMLVSLRNEGGDWGWNEVAQRLKTPQNKMLSLLELHYPIASSFIIENSKTTQGFYVNLISELSWIETLAMAWNKNELPEFSIRDWVAAKGKKEPQTIIIQADERYEAMGAPICNALLSLMTTYFLSQPQKDSRPTWLFIDEMANLPANPDLIRWLELARSRGGRALLGTQSISQIRSNYTDHDADTILNLLSTIVSLRVGSAGKESEYISNIFGTKIIDRPSTHVGDRTWSRCEELVVEERDLTQLELPNKKGVTGFLLVPSWEYVFRLTWPYFKRKKVAKEQVLADWVTSSPKPKTVSSNNRLFGGRS</sequence>
<evidence type="ECO:0000256" key="6">
    <source>
        <dbReference type="SAM" id="Phobius"/>
    </source>
</evidence>
<comment type="caution">
    <text evidence="8">The sequence shown here is derived from an EMBL/GenBank/DDBJ whole genome shotgun (WGS) entry which is preliminary data.</text>
</comment>